<comment type="caution">
    <text evidence="2">The sequence shown here is derived from an EMBL/GenBank/DDBJ whole genome shotgun (WGS) entry which is preliminary data.</text>
</comment>
<dbReference type="InterPro" id="IPR036388">
    <property type="entry name" value="WH-like_DNA-bd_sf"/>
</dbReference>
<dbReference type="GeneID" id="5054090"/>
<dbReference type="EMBL" id="JAAVJF010000004">
    <property type="protein sequence ID" value="NYR16160.1"/>
    <property type="molecule type" value="Genomic_DNA"/>
</dbReference>
<reference evidence="2 3" key="1">
    <citation type="journal article" date="2020" name="Nat. Commun.">
        <title>The structures of two archaeal type IV pili illuminate evolutionary relationships.</title>
        <authorList>
            <person name="Wang F."/>
            <person name="Baquero D.P."/>
            <person name="Su Z."/>
            <person name="Beltran L.C."/>
            <person name="Prangishvili D."/>
            <person name="Krupovic M."/>
            <person name="Egelman E.H."/>
        </authorList>
    </citation>
    <scope>NUCLEOTIDE SEQUENCE [LARGE SCALE GENOMIC DNA]</scope>
    <source>
        <strain evidence="2 3">2GA</strain>
    </source>
</reference>
<dbReference type="InterPro" id="IPR036390">
    <property type="entry name" value="WH_DNA-bd_sf"/>
</dbReference>
<dbReference type="InterPro" id="IPR055767">
    <property type="entry name" value="DUF7343"/>
</dbReference>
<accession>A0A7L4PE53</accession>
<organism evidence="2 3">
    <name type="scientific">Pyrobaculum arsenaticum</name>
    <dbReference type="NCBI Taxonomy" id="121277"/>
    <lineage>
        <taxon>Archaea</taxon>
        <taxon>Thermoproteota</taxon>
        <taxon>Thermoprotei</taxon>
        <taxon>Thermoproteales</taxon>
        <taxon>Thermoproteaceae</taxon>
        <taxon>Pyrobaculum</taxon>
    </lineage>
</organism>
<dbReference type="OMA" id="YVEIQKR"/>
<evidence type="ECO:0000313" key="2">
    <source>
        <dbReference type="EMBL" id="NYR16160.1"/>
    </source>
</evidence>
<dbReference type="Gene3D" id="1.10.10.10">
    <property type="entry name" value="Winged helix-like DNA-binding domain superfamily/Winged helix DNA-binding domain"/>
    <property type="match status" value="1"/>
</dbReference>
<dbReference type="Pfam" id="PF24034">
    <property type="entry name" value="DUF7343"/>
    <property type="match status" value="1"/>
</dbReference>
<dbReference type="AlphaFoldDB" id="A0A7L4PE53"/>
<protein>
    <submittedName>
        <fullName evidence="2">Helix-turn-helix domain-containing protein</fullName>
    </submittedName>
</protein>
<evidence type="ECO:0000313" key="3">
    <source>
        <dbReference type="Proteomes" id="UP000554766"/>
    </source>
</evidence>
<dbReference type="InterPro" id="IPR011991">
    <property type="entry name" value="ArsR-like_HTH"/>
</dbReference>
<dbReference type="Proteomes" id="UP000554766">
    <property type="component" value="Unassembled WGS sequence"/>
</dbReference>
<dbReference type="RefSeq" id="WP_011901745.1">
    <property type="nucleotide sequence ID" value="NZ_JAAVJF010000004.1"/>
</dbReference>
<evidence type="ECO:0000259" key="1">
    <source>
        <dbReference type="Pfam" id="PF24034"/>
    </source>
</evidence>
<name>A0A7L4PE53_9CREN</name>
<gene>
    <name evidence="2" type="ORF">HC235_09510</name>
</gene>
<feature type="domain" description="DUF7343" evidence="1">
    <location>
        <begin position="53"/>
        <end position="108"/>
    </location>
</feature>
<sequence length="118" mass="12944">MLGLVLLIVQLSVLVAAAYAGRTKLKRLLAEAQTTGETELDEPLEGDMSEVDRSILRLLAERQGVMYQSEIVKELGLPKSTVHKALRRLSEGGFVEIQKRGRLNVVILKRATSEASAT</sequence>
<proteinExistence type="predicted"/>
<dbReference type="CDD" id="cd00090">
    <property type="entry name" value="HTH_ARSR"/>
    <property type="match status" value="1"/>
</dbReference>
<keyword evidence="3" id="KW-1185">Reference proteome</keyword>
<dbReference type="SUPFAM" id="SSF46785">
    <property type="entry name" value="Winged helix' DNA-binding domain"/>
    <property type="match status" value="1"/>
</dbReference>